<evidence type="ECO:0000256" key="12">
    <source>
        <dbReference type="PIRSR" id="PIRSR612777-2"/>
    </source>
</evidence>
<dbReference type="OrthoDB" id="79562at2759"/>
<dbReference type="InterPro" id="IPR015211">
    <property type="entry name" value="Peptidase_M1_C"/>
</dbReference>
<dbReference type="SUPFAM" id="SSF55486">
    <property type="entry name" value="Metalloproteases ('zincins'), catalytic domain"/>
    <property type="match status" value="1"/>
</dbReference>
<keyword evidence="8 13" id="KW-0862">Zinc</keyword>
<dbReference type="InterPro" id="IPR001930">
    <property type="entry name" value="Peptidase_M1"/>
</dbReference>
<name>B6JXG1_SCHJY</name>
<dbReference type="EC" id="3.3.2.10" evidence="14"/>
<dbReference type="Gene3D" id="1.25.40.320">
    <property type="entry name" value="Peptidase M1, leukotriene A4 hydrolase/aminopeptidase C-terminal domain"/>
    <property type="match status" value="1"/>
</dbReference>
<dbReference type="FunFam" id="2.60.40.1730:FF:000004">
    <property type="entry name" value="Leukotriene A(4) hydrolase"/>
    <property type="match status" value="1"/>
</dbReference>
<evidence type="ECO:0000256" key="1">
    <source>
        <dbReference type="ARBA" id="ARBA00004123"/>
    </source>
</evidence>
<keyword evidence="6 13" id="KW-0479">Metal-binding</keyword>
<dbReference type="GO" id="GO:0006508">
    <property type="term" value="P:proteolysis"/>
    <property type="evidence" value="ECO:0007669"/>
    <property type="project" value="UniProtKB-KW"/>
</dbReference>
<dbReference type="GO" id="GO:0005634">
    <property type="term" value="C:nucleus"/>
    <property type="evidence" value="ECO:0007669"/>
    <property type="project" value="UniProtKB-SubCell"/>
</dbReference>
<feature type="binding site" evidence="12">
    <location>
        <begin position="566"/>
        <end position="568"/>
    </location>
    <ligand>
        <name>a peptide</name>
        <dbReference type="ChEBI" id="CHEBI:60466"/>
    </ligand>
</feature>
<evidence type="ECO:0000256" key="3">
    <source>
        <dbReference type="ARBA" id="ARBA00010136"/>
    </source>
</evidence>
<dbReference type="InterPro" id="IPR012777">
    <property type="entry name" value="LTA4H"/>
</dbReference>
<feature type="binding site" evidence="13">
    <location>
        <position position="294"/>
    </location>
    <ligand>
        <name>Zn(2+)</name>
        <dbReference type="ChEBI" id="CHEBI:29105"/>
        <note>catalytic</note>
    </ligand>
</feature>
<comment type="cofactor">
    <cofactor evidence="13 14">
        <name>Zn(2+)</name>
        <dbReference type="ChEBI" id="CHEBI:29105"/>
    </cofactor>
    <text evidence="13 14">Binds 1 zinc ion per subunit.</text>
</comment>
<evidence type="ECO:0000256" key="11">
    <source>
        <dbReference type="PIRSR" id="PIRSR612777-1"/>
    </source>
</evidence>
<dbReference type="GeneID" id="7048332"/>
<dbReference type="GO" id="GO:0061957">
    <property type="term" value="C:NVT complex"/>
    <property type="evidence" value="ECO:0007669"/>
    <property type="project" value="EnsemblFungi"/>
</dbReference>
<dbReference type="AlphaFoldDB" id="B6JXG1"/>
<comment type="catalytic activity">
    <reaction evidence="14">
        <text>an epoxide + H2O = an ethanediol</text>
        <dbReference type="Rhea" id="RHEA:19037"/>
        <dbReference type="ChEBI" id="CHEBI:15377"/>
        <dbReference type="ChEBI" id="CHEBI:32955"/>
        <dbReference type="ChEBI" id="CHEBI:140594"/>
        <dbReference type="EC" id="3.3.2.10"/>
    </reaction>
</comment>
<evidence type="ECO:0000256" key="5">
    <source>
        <dbReference type="ARBA" id="ARBA00022670"/>
    </source>
</evidence>
<dbReference type="PANTHER" id="PTHR45726">
    <property type="entry name" value="LEUKOTRIENE A-4 HYDROLASE"/>
    <property type="match status" value="1"/>
</dbReference>
<comment type="similarity">
    <text evidence="3 14">Belongs to the peptidase M1 family.</text>
</comment>
<accession>B6JXG1</accession>
<dbReference type="RefSeq" id="XP_002172355.1">
    <property type="nucleotide sequence ID" value="XM_002172319.2"/>
</dbReference>
<dbReference type="Pfam" id="PF01433">
    <property type="entry name" value="Peptidase_M1"/>
    <property type="match status" value="1"/>
</dbReference>
<evidence type="ECO:0000313" key="16">
    <source>
        <dbReference type="EMBL" id="EEB06062.1"/>
    </source>
</evidence>
<dbReference type="Pfam" id="PF09127">
    <property type="entry name" value="Leuk-A4-hydro_C"/>
    <property type="match status" value="1"/>
</dbReference>
<evidence type="ECO:0000256" key="9">
    <source>
        <dbReference type="ARBA" id="ARBA00023049"/>
    </source>
</evidence>
<dbReference type="PRINTS" id="PR00756">
    <property type="entry name" value="ALADIPTASE"/>
</dbReference>
<feature type="binding site" evidence="13">
    <location>
        <position position="298"/>
    </location>
    <ligand>
        <name>Zn(2+)</name>
        <dbReference type="ChEBI" id="CHEBI:29105"/>
        <note>catalytic</note>
    </ligand>
</feature>
<dbReference type="SMART" id="SM01263">
    <property type="entry name" value="Leuk-A4-hydro_C"/>
    <property type="match status" value="1"/>
</dbReference>
<dbReference type="HOGENOM" id="CLU_014505_1_2_1"/>
<proteinExistence type="inferred from homology"/>
<evidence type="ECO:0000259" key="15">
    <source>
        <dbReference type="SMART" id="SM01263"/>
    </source>
</evidence>
<keyword evidence="5 14" id="KW-0645">Protease</keyword>
<dbReference type="GO" id="GO:0006629">
    <property type="term" value="P:lipid metabolic process"/>
    <property type="evidence" value="ECO:0007669"/>
    <property type="project" value="EnsemblFungi"/>
</dbReference>
<dbReference type="Gene3D" id="2.60.40.1730">
    <property type="entry name" value="tricorn interacting facor f3 domain"/>
    <property type="match status" value="1"/>
</dbReference>
<dbReference type="STRING" id="402676.B6JXG1"/>
<dbReference type="FunFam" id="1.10.390.10:FF:000009">
    <property type="entry name" value="Leukotriene A(4) hydrolase"/>
    <property type="match status" value="1"/>
</dbReference>
<dbReference type="Gene3D" id="1.10.390.10">
    <property type="entry name" value="Neutral Protease Domain 2"/>
    <property type="match status" value="1"/>
</dbReference>
<evidence type="ECO:0000256" key="2">
    <source>
        <dbReference type="ARBA" id="ARBA00004496"/>
    </source>
</evidence>
<sequence>MKVRQDPSTLSNYLEVELQHMLLETSIIFSEKRLTGQVTLSMEPRVVGKALEQIVLDTSFLDISNVYVDEQETAFCVKERKSFLGSALHIVPSAVLRKGKQFKLRIVYATTKDCTALQFLSPNQTIGKKHPYVFSQCQAIHARSMVPCQDTPSVKFPCTFRIRSPFPVIASGIPAGSQDFNNGSLVYVFEQRNKIPSYLISLLSGDLASCPVGPRSFVYTEPSNLMACKYEFEQDMERFIQAAESITFAYPWTRYDFVILPPSFPYGGMENPNATFATPTLIAGDRSNVNVIAHELAHSWSGNLVTNESWQTFWLNEGMTVFLERKIIGRIYGEKYRQFDAIIGWGELKEAVELFGPNHEFTKLVQNLDGVDPDDAFSTIPYEKGSSLLYHIETVLGGAHIFEPFLPYYFRKFSNSSVNELQFKETLYEFFKPQGLTGQLDKIDWQAWLYGPGMPPVTPNFDTTLANPCYTLAEKWRTAAEAHTAPVPFAADDVKRWSAGQSSLFLDLLFETSPLPNQYIETLSDVYAYGKSENAELLFRFYKLALKAKYTRLYDTIAQAVGSVGRMKFVRPIYRLLNSVDHDFAVKTFLKYRDFYHKICSSMVAKDLKLTE</sequence>
<evidence type="ECO:0000256" key="4">
    <source>
        <dbReference type="ARBA" id="ARBA00022490"/>
    </source>
</evidence>
<dbReference type="VEuPathDB" id="FungiDB:SJAG_01088"/>
<dbReference type="FunFam" id="1.25.40.320:FF:000001">
    <property type="entry name" value="Leukotriene A(4) hydrolase"/>
    <property type="match status" value="1"/>
</dbReference>
<dbReference type="EMBL" id="KE651166">
    <property type="protein sequence ID" value="EEB06062.1"/>
    <property type="molecule type" value="Genomic_DNA"/>
</dbReference>
<reference evidence="16 18" key="1">
    <citation type="journal article" date="2011" name="Science">
        <title>Comparative functional genomics of the fission yeasts.</title>
        <authorList>
            <person name="Rhind N."/>
            <person name="Chen Z."/>
            <person name="Yassour M."/>
            <person name="Thompson D.A."/>
            <person name="Haas B.J."/>
            <person name="Habib N."/>
            <person name="Wapinski I."/>
            <person name="Roy S."/>
            <person name="Lin M.F."/>
            <person name="Heiman D.I."/>
            <person name="Young S.K."/>
            <person name="Furuya K."/>
            <person name="Guo Y."/>
            <person name="Pidoux A."/>
            <person name="Chen H.M."/>
            <person name="Robbertse B."/>
            <person name="Goldberg J.M."/>
            <person name="Aoki K."/>
            <person name="Bayne E.H."/>
            <person name="Berlin A.M."/>
            <person name="Desjardins C.A."/>
            <person name="Dobbs E."/>
            <person name="Dukaj L."/>
            <person name="Fan L."/>
            <person name="FitzGerald M.G."/>
            <person name="French C."/>
            <person name="Gujja S."/>
            <person name="Hansen K."/>
            <person name="Keifenheim D."/>
            <person name="Levin J.Z."/>
            <person name="Mosher R.A."/>
            <person name="Mueller C.A."/>
            <person name="Pfiffner J."/>
            <person name="Priest M."/>
            <person name="Russ C."/>
            <person name="Smialowska A."/>
            <person name="Swoboda P."/>
            <person name="Sykes S.M."/>
            <person name="Vaughn M."/>
            <person name="Vengrova S."/>
            <person name="Yoder R."/>
            <person name="Zeng Q."/>
            <person name="Allshire R."/>
            <person name="Baulcombe D."/>
            <person name="Birren B.W."/>
            <person name="Brown W."/>
            <person name="Ekwall K."/>
            <person name="Kellis M."/>
            <person name="Leatherwood J."/>
            <person name="Levin H."/>
            <person name="Margalit H."/>
            <person name="Martienssen R."/>
            <person name="Nieduszynski C.A."/>
            <person name="Spatafora J.W."/>
            <person name="Friedman N."/>
            <person name="Dalgaard J.Z."/>
            <person name="Baumann P."/>
            <person name="Niki H."/>
            <person name="Regev A."/>
            <person name="Nusbaum C."/>
        </authorList>
    </citation>
    <scope>NUCLEOTIDE SEQUENCE [LARGE SCALE GENOMIC DNA]</scope>
    <source>
        <strain evidence="18">yFS275 / FY16936</strain>
    </source>
</reference>
<dbReference type="InterPro" id="IPR034015">
    <property type="entry name" value="M1_LTA4H"/>
</dbReference>
<keyword evidence="4 14" id="KW-0963">Cytoplasm</keyword>
<comment type="subcellular location">
    <subcellularLocation>
        <location evidence="2 14">Cytoplasm</location>
    </subcellularLocation>
    <subcellularLocation>
        <location evidence="1">Nucleus</location>
    </subcellularLocation>
</comment>
<evidence type="ECO:0000256" key="10">
    <source>
        <dbReference type="ARBA" id="ARBA00023242"/>
    </source>
</evidence>
<dbReference type="GO" id="GO:0120113">
    <property type="term" value="P:cytoplasm to vacuole targeting by the NVT pathway"/>
    <property type="evidence" value="ECO:0007669"/>
    <property type="project" value="EnsemblFungi"/>
</dbReference>
<feature type="binding site" evidence="13">
    <location>
        <position position="317"/>
    </location>
    <ligand>
        <name>Zn(2+)</name>
        <dbReference type="ChEBI" id="CHEBI:29105"/>
        <note>catalytic</note>
    </ligand>
</feature>
<dbReference type="SUPFAM" id="SSF48371">
    <property type="entry name" value="ARM repeat"/>
    <property type="match status" value="1"/>
</dbReference>
<dbReference type="Gene3D" id="3.30.2010.30">
    <property type="match status" value="1"/>
</dbReference>
<dbReference type="GO" id="GO:0005771">
    <property type="term" value="C:multivesicular body"/>
    <property type="evidence" value="ECO:0007669"/>
    <property type="project" value="EnsemblFungi"/>
</dbReference>
<keyword evidence="18" id="KW-1185">Reference proteome</keyword>
<dbReference type="GO" id="GO:0004301">
    <property type="term" value="F:epoxide hydrolase activity"/>
    <property type="evidence" value="ECO:0000318"/>
    <property type="project" value="GO_Central"/>
</dbReference>
<dbReference type="PANTHER" id="PTHR45726:SF3">
    <property type="entry name" value="LEUKOTRIENE A-4 HYDROLASE"/>
    <property type="match status" value="1"/>
</dbReference>
<evidence type="ECO:0000256" key="8">
    <source>
        <dbReference type="ARBA" id="ARBA00022833"/>
    </source>
</evidence>
<dbReference type="GO" id="GO:0005829">
    <property type="term" value="C:cytosol"/>
    <property type="evidence" value="ECO:0000318"/>
    <property type="project" value="GO_Central"/>
</dbReference>
<dbReference type="eggNOG" id="KOG1047">
    <property type="taxonomic scope" value="Eukaryota"/>
</dbReference>
<dbReference type="SUPFAM" id="SSF63737">
    <property type="entry name" value="Leukotriene A4 hydrolase N-terminal domain"/>
    <property type="match status" value="1"/>
</dbReference>
<dbReference type="InterPro" id="IPR014782">
    <property type="entry name" value="Peptidase_M1_dom"/>
</dbReference>
<dbReference type="FunFam" id="3.30.2010.30:FF:000001">
    <property type="entry name" value="Leukotriene A(4) hydrolase"/>
    <property type="match status" value="1"/>
</dbReference>
<feature type="binding site" evidence="12">
    <location>
        <begin position="265"/>
        <end position="270"/>
    </location>
    <ligand>
        <name>a peptide</name>
        <dbReference type="ChEBI" id="CHEBI:60466"/>
    </ligand>
</feature>
<evidence type="ECO:0000313" key="17">
    <source>
        <dbReference type="JaponicusDB" id="SJAG_01088"/>
    </source>
</evidence>
<dbReference type="NCBIfam" id="TIGR02411">
    <property type="entry name" value="leuko_A4_hydro"/>
    <property type="match status" value="1"/>
</dbReference>
<dbReference type="InterPro" id="IPR038502">
    <property type="entry name" value="M1_LTA-4_hydro/amino_C_sf"/>
</dbReference>
<dbReference type="InterPro" id="IPR042097">
    <property type="entry name" value="Aminopeptidase_N-like_N_sf"/>
</dbReference>
<dbReference type="MEROPS" id="M01.034"/>
<dbReference type="CDD" id="cd09599">
    <property type="entry name" value="M1_LTA4H"/>
    <property type="match status" value="1"/>
</dbReference>
<keyword evidence="7 14" id="KW-0378">Hydrolase</keyword>
<keyword evidence="10" id="KW-0539">Nucleus</keyword>
<evidence type="ECO:0000256" key="6">
    <source>
        <dbReference type="ARBA" id="ARBA00022723"/>
    </source>
</evidence>
<feature type="active site" description="Proton donor" evidence="11">
    <location>
        <position position="382"/>
    </location>
</feature>
<dbReference type="GO" id="GO:0000328">
    <property type="term" value="C:fungal-type vacuole lumen"/>
    <property type="evidence" value="ECO:0007669"/>
    <property type="project" value="EnsemblFungi"/>
</dbReference>
<dbReference type="InterPro" id="IPR016024">
    <property type="entry name" value="ARM-type_fold"/>
</dbReference>
<feature type="active site" description="Proton acceptor" evidence="11">
    <location>
        <position position="295"/>
    </location>
</feature>
<protein>
    <recommendedName>
        <fullName evidence="14">Leukotriene A(4) hydrolase</fullName>
        <shortName evidence="14">LTA-4 hydrolase</shortName>
        <ecNumber evidence="14">3.3.2.10</ecNumber>
        <ecNumber evidence="14">3.4.11.-</ecNumber>
    </recommendedName>
</protein>
<keyword evidence="9 14" id="KW-0482">Metalloprotease</keyword>
<dbReference type="GO" id="GO:0008270">
    <property type="term" value="F:zinc ion binding"/>
    <property type="evidence" value="ECO:0007669"/>
    <property type="project" value="InterPro"/>
</dbReference>
<dbReference type="InterPro" id="IPR045357">
    <property type="entry name" value="Aminopeptidase_N-like_N"/>
</dbReference>
<dbReference type="InterPro" id="IPR049980">
    <property type="entry name" value="LTA4H_cat"/>
</dbReference>
<dbReference type="GO" id="GO:0008237">
    <property type="term" value="F:metallopeptidase activity"/>
    <property type="evidence" value="ECO:0007669"/>
    <property type="project" value="UniProtKB-KW"/>
</dbReference>
<feature type="binding site" evidence="12">
    <location>
        <begin position="136"/>
        <end position="138"/>
    </location>
    <ligand>
        <name>a peptide</name>
        <dbReference type="ChEBI" id="CHEBI:60466"/>
    </ligand>
</feature>
<evidence type="ECO:0000256" key="14">
    <source>
        <dbReference type="RuleBase" id="RU361141"/>
    </source>
</evidence>
<dbReference type="GO" id="GO:0004177">
    <property type="term" value="F:aminopeptidase activity"/>
    <property type="evidence" value="ECO:0000318"/>
    <property type="project" value="GO_Central"/>
</dbReference>
<dbReference type="GO" id="GO:0030163">
    <property type="term" value="P:protein catabolic process"/>
    <property type="evidence" value="ECO:0007669"/>
    <property type="project" value="EnsemblFungi"/>
</dbReference>
<dbReference type="JaponicusDB" id="SJAG_01088">
    <property type="gene designation" value="lap2"/>
</dbReference>
<evidence type="ECO:0000256" key="13">
    <source>
        <dbReference type="PIRSR" id="PIRSR612777-3"/>
    </source>
</evidence>
<dbReference type="EC" id="3.4.11.-" evidence="14"/>
<organism evidence="16 18">
    <name type="scientific">Schizosaccharomyces japonicus (strain yFS275 / FY16936)</name>
    <name type="common">Fission yeast</name>
    <dbReference type="NCBI Taxonomy" id="402676"/>
    <lineage>
        <taxon>Eukaryota</taxon>
        <taxon>Fungi</taxon>
        <taxon>Dikarya</taxon>
        <taxon>Ascomycota</taxon>
        <taxon>Taphrinomycotina</taxon>
        <taxon>Schizosaccharomycetes</taxon>
        <taxon>Schizosaccharomycetales</taxon>
        <taxon>Schizosaccharomycetaceae</taxon>
        <taxon>Schizosaccharomyces</taxon>
    </lineage>
</organism>
<dbReference type="Pfam" id="PF17900">
    <property type="entry name" value="Peptidase_M1_N"/>
    <property type="match status" value="1"/>
</dbReference>
<gene>
    <name evidence="17" type="primary">lap2</name>
    <name evidence="16" type="ORF">SJAG_01088</name>
</gene>
<feature type="domain" description="Peptidase M1 leukotriene A4 hydrolase/aminopeptidase C-terminal" evidence="15">
    <location>
        <begin position="464"/>
        <end position="608"/>
    </location>
</feature>
<dbReference type="Proteomes" id="UP000001744">
    <property type="component" value="Unassembled WGS sequence"/>
</dbReference>
<dbReference type="InterPro" id="IPR027268">
    <property type="entry name" value="Peptidase_M4/M1_CTD_sf"/>
</dbReference>
<evidence type="ECO:0000256" key="7">
    <source>
        <dbReference type="ARBA" id="ARBA00022801"/>
    </source>
</evidence>
<dbReference type="OMA" id="CTALQWM"/>
<evidence type="ECO:0000313" key="18">
    <source>
        <dbReference type="Proteomes" id="UP000001744"/>
    </source>
</evidence>